<organism evidence="1 2">
    <name type="scientific">Panagrolaimus sp. ES5</name>
    <dbReference type="NCBI Taxonomy" id="591445"/>
    <lineage>
        <taxon>Eukaryota</taxon>
        <taxon>Metazoa</taxon>
        <taxon>Ecdysozoa</taxon>
        <taxon>Nematoda</taxon>
        <taxon>Chromadorea</taxon>
        <taxon>Rhabditida</taxon>
        <taxon>Tylenchina</taxon>
        <taxon>Panagrolaimomorpha</taxon>
        <taxon>Panagrolaimoidea</taxon>
        <taxon>Panagrolaimidae</taxon>
        <taxon>Panagrolaimus</taxon>
    </lineage>
</organism>
<sequence length="226" mass="25887">MEFVLKNVRLWLTDTLHYPSKICFPQFLSKIIKCDVQRLWLRSITGISLKEYKILAQNVSKLTICPRIISDKSIGPLFSLEDIVSSTPNADEIEIISDKSIGPLLSLEDIVSSTPNAYEIDVSPCHVTSGTSEALLKIQHKTKLTVFDLRKIDNELDVEKMFLFIKRNTAPFSEFSFQFNNLTYSKNFKEILKTKVTNEFGDSNKRLKNGKVLSWKFRKGKIDIFG</sequence>
<evidence type="ECO:0000313" key="2">
    <source>
        <dbReference type="WBParaSite" id="ES5_v2.g24189.t1"/>
    </source>
</evidence>
<protein>
    <submittedName>
        <fullName evidence="2">Uncharacterized protein</fullName>
    </submittedName>
</protein>
<accession>A0AC34G3M2</accession>
<dbReference type="Proteomes" id="UP000887579">
    <property type="component" value="Unplaced"/>
</dbReference>
<reference evidence="2" key="1">
    <citation type="submission" date="2022-11" db="UniProtKB">
        <authorList>
            <consortium name="WormBaseParasite"/>
        </authorList>
    </citation>
    <scope>IDENTIFICATION</scope>
</reference>
<evidence type="ECO:0000313" key="1">
    <source>
        <dbReference type="Proteomes" id="UP000887579"/>
    </source>
</evidence>
<proteinExistence type="predicted"/>
<dbReference type="WBParaSite" id="ES5_v2.g24189.t1">
    <property type="protein sequence ID" value="ES5_v2.g24189.t1"/>
    <property type="gene ID" value="ES5_v2.g24189"/>
</dbReference>
<name>A0AC34G3M2_9BILA</name>